<dbReference type="RefSeq" id="XP_060964959.1">
    <property type="nucleotide sequence ID" value="XM_061108976.1"/>
</dbReference>
<dbReference type="Proteomes" id="UP000596661">
    <property type="component" value="Chromosome 6"/>
</dbReference>
<keyword evidence="1" id="KW-0479">Metal-binding</keyword>
<dbReference type="EnsemblPlants" id="novel_model_5495_5bd9a17a">
    <property type="protein sequence ID" value="cds.novel_model_5495_5bd9a17a"/>
    <property type="gene ID" value="novel_gene_2843_5bd9a17a"/>
</dbReference>
<feature type="region of interest" description="Disordered" evidence="5">
    <location>
        <begin position="135"/>
        <end position="157"/>
    </location>
</feature>
<evidence type="ECO:0000256" key="5">
    <source>
        <dbReference type="SAM" id="MobiDB-lite"/>
    </source>
</evidence>
<dbReference type="InterPro" id="IPR007527">
    <property type="entry name" value="Znf_SWIM"/>
</dbReference>
<dbReference type="GO" id="GO:0008270">
    <property type="term" value="F:zinc ion binding"/>
    <property type="evidence" value="ECO:0007669"/>
    <property type="project" value="UniProtKB-KW"/>
</dbReference>
<dbReference type="Pfam" id="PF04434">
    <property type="entry name" value="SWIM"/>
    <property type="match status" value="1"/>
</dbReference>
<evidence type="ECO:0000313" key="7">
    <source>
        <dbReference type="EnsemblPlants" id="cds.novel_model_5495_5bd9a17a"/>
    </source>
</evidence>
<dbReference type="Gramene" id="novel_model_5495_5bd9a17a">
    <property type="protein sequence ID" value="cds.novel_model_5495_5bd9a17a"/>
    <property type="gene ID" value="novel_gene_2843_5bd9a17a"/>
</dbReference>
<proteinExistence type="predicted"/>
<dbReference type="InterPro" id="IPR006564">
    <property type="entry name" value="Znf_PMZ"/>
</dbReference>
<feature type="domain" description="SWIM-type" evidence="6">
    <location>
        <begin position="15"/>
        <end position="56"/>
    </location>
</feature>
<name>A0A803R5Z4_CANSA</name>
<dbReference type="KEGG" id="csav:133033910"/>
<dbReference type="PANTHER" id="PTHR31973:SF113">
    <property type="entry name" value="PROTEIN FAR1-RELATED SEQUENCE 5-LIKE"/>
    <property type="match status" value="1"/>
</dbReference>
<sequence>MSLKYKVETANLLVYQVHDNNRSHIVNLENKTCSCQRFEYDEMPCSHAMAVLSKRNLSCYKYCSYYYTKEAFMATYEDSILPLGEATSWNIPDLIRNIVVLPPKHKRAAGRPKKQRYKNGLEAKAQVVCGQCHQRGHNKRSCKNDPVLKPPRKRKRS</sequence>
<dbReference type="KEGG" id="csav:133033030"/>
<keyword evidence="2 4" id="KW-0863">Zinc-finger</keyword>
<reference evidence="7" key="1">
    <citation type="submission" date="2018-11" db="EMBL/GenBank/DDBJ databases">
        <authorList>
            <person name="Grassa J C."/>
        </authorList>
    </citation>
    <scope>NUCLEOTIDE SEQUENCE [LARGE SCALE GENOMIC DNA]</scope>
</reference>
<dbReference type="SMART" id="SM00575">
    <property type="entry name" value="ZnF_PMZ"/>
    <property type="match status" value="1"/>
</dbReference>
<reference evidence="7" key="2">
    <citation type="submission" date="2021-03" db="UniProtKB">
        <authorList>
            <consortium name="EnsemblPlants"/>
        </authorList>
    </citation>
    <scope>IDENTIFICATION</scope>
</reference>
<evidence type="ECO:0000313" key="8">
    <source>
        <dbReference type="Proteomes" id="UP000596661"/>
    </source>
</evidence>
<dbReference type="PANTHER" id="PTHR31973">
    <property type="entry name" value="POLYPROTEIN, PUTATIVE-RELATED"/>
    <property type="match status" value="1"/>
</dbReference>
<gene>
    <name evidence="7" type="primary">LOC133033910</name>
</gene>
<dbReference type="OrthoDB" id="1938144at2759"/>
<evidence type="ECO:0000256" key="1">
    <source>
        <dbReference type="ARBA" id="ARBA00022723"/>
    </source>
</evidence>
<evidence type="ECO:0000256" key="3">
    <source>
        <dbReference type="ARBA" id="ARBA00022833"/>
    </source>
</evidence>
<evidence type="ECO:0000256" key="2">
    <source>
        <dbReference type="ARBA" id="ARBA00022771"/>
    </source>
</evidence>
<evidence type="ECO:0000256" key="4">
    <source>
        <dbReference type="PROSITE-ProRule" id="PRU00325"/>
    </source>
</evidence>
<dbReference type="GeneID" id="133033910"/>
<keyword evidence="8" id="KW-1185">Reference proteome</keyword>
<dbReference type="OMA" id="CAHTIAV"/>
<dbReference type="PROSITE" id="PS50966">
    <property type="entry name" value="ZF_SWIM"/>
    <property type="match status" value="1"/>
</dbReference>
<organism evidence="7 8">
    <name type="scientific">Cannabis sativa</name>
    <name type="common">Hemp</name>
    <name type="synonym">Marijuana</name>
    <dbReference type="NCBI Taxonomy" id="3483"/>
    <lineage>
        <taxon>Eukaryota</taxon>
        <taxon>Viridiplantae</taxon>
        <taxon>Streptophyta</taxon>
        <taxon>Embryophyta</taxon>
        <taxon>Tracheophyta</taxon>
        <taxon>Spermatophyta</taxon>
        <taxon>Magnoliopsida</taxon>
        <taxon>eudicotyledons</taxon>
        <taxon>Gunneridae</taxon>
        <taxon>Pentapetalae</taxon>
        <taxon>rosids</taxon>
        <taxon>fabids</taxon>
        <taxon>Rosales</taxon>
        <taxon>Cannabaceae</taxon>
        <taxon>Cannabis</taxon>
    </lineage>
</organism>
<dbReference type="AlphaFoldDB" id="A0A803R5Z4"/>
<protein>
    <recommendedName>
        <fullName evidence="6">SWIM-type domain-containing protein</fullName>
    </recommendedName>
</protein>
<accession>A0A803R5Z4</accession>
<keyword evidence="3" id="KW-0862">Zinc</keyword>
<evidence type="ECO:0000259" key="6">
    <source>
        <dbReference type="PROSITE" id="PS50966"/>
    </source>
</evidence>
<dbReference type="EMBL" id="UZAU01000599">
    <property type="status" value="NOT_ANNOTATED_CDS"/>
    <property type="molecule type" value="Genomic_DNA"/>
</dbReference>